<dbReference type="RefSeq" id="WP_207106762.1">
    <property type="nucleotide sequence ID" value="NZ_JAFLVR010000004.1"/>
</dbReference>
<gene>
    <name evidence="2" type="ORF">JZO85_01635</name>
</gene>
<feature type="transmembrane region" description="Helical" evidence="1">
    <location>
        <begin position="12"/>
        <end position="31"/>
    </location>
</feature>
<keyword evidence="1" id="KW-0472">Membrane</keyword>
<keyword evidence="3" id="KW-1185">Reference proteome</keyword>
<protein>
    <submittedName>
        <fullName evidence="2">Uncharacterized protein</fullName>
    </submittedName>
</protein>
<evidence type="ECO:0000256" key="1">
    <source>
        <dbReference type="SAM" id="Phobius"/>
    </source>
</evidence>
<organism evidence="2 3">
    <name type="scientific">Candidatus Enterococcus murrayae</name>
    <dbReference type="NCBI Taxonomy" id="2815321"/>
    <lineage>
        <taxon>Bacteria</taxon>
        <taxon>Bacillati</taxon>
        <taxon>Bacillota</taxon>
        <taxon>Bacilli</taxon>
        <taxon>Lactobacillales</taxon>
        <taxon>Enterococcaceae</taxon>
        <taxon>Enterococcus</taxon>
    </lineage>
</organism>
<proteinExistence type="predicted"/>
<accession>A0ABS3HBX0</accession>
<keyword evidence="1" id="KW-1133">Transmembrane helix</keyword>
<sequence>MKYKYDLLSTKLKVLAWIAALSISIFGAIYLHSNYLQVKMLGTWEVIDTELGYSIDNEPKDVVIARNRIKIDTLDDISIEYGGKHSSSNFSRKNEKNEILYYFEGPDAAEGEPDHLLVYNKENPERMILATFPNDRENEEFNVFVLMKKGQSYEE</sequence>
<keyword evidence="1" id="KW-0812">Transmembrane</keyword>
<dbReference type="Proteomes" id="UP000664495">
    <property type="component" value="Unassembled WGS sequence"/>
</dbReference>
<evidence type="ECO:0000313" key="2">
    <source>
        <dbReference type="EMBL" id="MBO0450950.1"/>
    </source>
</evidence>
<reference evidence="2 3" key="1">
    <citation type="submission" date="2021-03" db="EMBL/GenBank/DDBJ databases">
        <title>Enterococcal diversity collection.</title>
        <authorList>
            <person name="Gilmore M.S."/>
            <person name="Schwartzman J."/>
            <person name="Van Tyne D."/>
            <person name="Martin M."/>
            <person name="Earl A.M."/>
            <person name="Manson A.L."/>
            <person name="Straub T."/>
            <person name="Salamzade R."/>
            <person name="Saavedra J."/>
            <person name="Lebreton F."/>
            <person name="Prichula J."/>
            <person name="Schaufler K."/>
            <person name="Gaca A."/>
            <person name="Sgardioli B."/>
            <person name="Wagenaar J."/>
            <person name="Strong T."/>
        </authorList>
    </citation>
    <scope>NUCLEOTIDE SEQUENCE [LARGE SCALE GENOMIC DNA]</scope>
    <source>
        <strain evidence="2 3">MJM16</strain>
    </source>
</reference>
<evidence type="ECO:0000313" key="3">
    <source>
        <dbReference type="Proteomes" id="UP000664495"/>
    </source>
</evidence>
<comment type="caution">
    <text evidence="2">The sequence shown here is derived from an EMBL/GenBank/DDBJ whole genome shotgun (WGS) entry which is preliminary data.</text>
</comment>
<name>A0ABS3HBX0_9ENTE</name>
<dbReference type="EMBL" id="JAFLVR010000004">
    <property type="protein sequence ID" value="MBO0450950.1"/>
    <property type="molecule type" value="Genomic_DNA"/>
</dbReference>